<dbReference type="EMBL" id="JACBZD010000001">
    <property type="protein sequence ID" value="NYI05562.1"/>
    <property type="molecule type" value="Genomic_DNA"/>
</dbReference>
<reference evidence="1 2" key="1">
    <citation type="submission" date="2020-07" db="EMBL/GenBank/DDBJ databases">
        <title>Sequencing the genomes of 1000 actinobacteria strains.</title>
        <authorList>
            <person name="Klenk H.-P."/>
        </authorList>
    </citation>
    <scope>NUCLEOTIDE SEQUENCE [LARGE SCALE GENOMIC DNA]</scope>
    <source>
        <strain evidence="1 2">DSM 42178</strain>
    </source>
</reference>
<accession>A0A853A4Z0</accession>
<proteinExistence type="predicted"/>
<keyword evidence="2" id="KW-1185">Reference proteome</keyword>
<protein>
    <recommendedName>
        <fullName evidence="3">Histone deacetylase</fullName>
    </recommendedName>
</protein>
<dbReference type="AlphaFoldDB" id="A0A853A4Z0"/>
<evidence type="ECO:0000313" key="2">
    <source>
        <dbReference type="Proteomes" id="UP000567795"/>
    </source>
</evidence>
<dbReference type="Gene3D" id="3.10.490.10">
    <property type="entry name" value="Gamma-glutamyl cyclotransferase-like"/>
    <property type="match status" value="1"/>
</dbReference>
<comment type="caution">
    <text evidence="1">The sequence shown here is derived from an EMBL/GenBank/DDBJ whole genome shotgun (WGS) entry which is preliminary data.</text>
</comment>
<gene>
    <name evidence="1" type="ORF">FHU37_002505</name>
</gene>
<evidence type="ECO:0008006" key="3">
    <source>
        <dbReference type="Google" id="ProtNLM"/>
    </source>
</evidence>
<sequence>MIAPRRLEPLKDRPVVLHRVWYAAFGSNMHLERLTYYLKGGRPPGGTRTYPGCRDSSPPERALPVMLPGTLYFATESPVWTGGRAFYDPDASGEMPARAYLLTPRQFADIAAQEMYREPGEELDLSEVLAHGRAQMGPGRYETLVCPGTLDDHPVLTFTAPWGSSDVAWNAPSAAYLRHLAAGLISAHGWSPQQAADYLAGRPGAEGVWQPTDVARLVAGV</sequence>
<organism evidence="1 2">
    <name type="scientific">Allostreptomyces psammosilenae</name>
    <dbReference type="NCBI Taxonomy" id="1892865"/>
    <lineage>
        <taxon>Bacteria</taxon>
        <taxon>Bacillati</taxon>
        <taxon>Actinomycetota</taxon>
        <taxon>Actinomycetes</taxon>
        <taxon>Kitasatosporales</taxon>
        <taxon>Streptomycetaceae</taxon>
        <taxon>Allostreptomyces</taxon>
    </lineage>
</organism>
<dbReference type="RefSeq" id="WP_376773932.1">
    <property type="nucleotide sequence ID" value="NZ_JACBZD010000001.1"/>
</dbReference>
<name>A0A853A4Z0_9ACTN</name>
<evidence type="ECO:0000313" key="1">
    <source>
        <dbReference type="EMBL" id="NYI05562.1"/>
    </source>
</evidence>
<dbReference type="Proteomes" id="UP000567795">
    <property type="component" value="Unassembled WGS sequence"/>
</dbReference>